<dbReference type="InterPro" id="IPR011055">
    <property type="entry name" value="Dup_hybrid_motif"/>
</dbReference>
<dbReference type="SUPFAM" id="SSF51261">
    <property type="entry name" value="Duplicated hybrid motif"/>
    <property type="match status" value="1"/>
</dbReference>
<feature type="compositionally biased region" description="Acidic residues" evidence="1">
    <location>
        <begin position="233"/>
        <end position="256"/>
    </location>
</feature>
<dbReference type="Proteomes" id="UP001596990">
    <property type="component" value="Unassembled WGS sequence"/>
</dbReference>
<protein>
    <submittedName>
        <fullName evidence="4">Peptidoglycan DD-metalloendopeptidase family protein</fullName>
    </submittedName>
</protein>
<accession>A0ABW3L524</accession>
<keyword evidence="2" id="KW-0812">Transmembrane</keyword>
<feature type="region of interest" description="Disordered" evidence="1">
    <location>
        <begin position="233"/>
        <end position="316"/>
    </location>
</feature>
<keyword evidence="2" id="KW-1133">Transmembrane helix</keyword>
<sequence length="316" mass="34606">MREEEKNSVTKMKFRRLFRKKWVYPAIYLSVAALVLAGVLWYQQGANDVTDLADEPNSEVNDEFVDGTLDGEDSVPVMDHQENVEMPVADSDNATIVTKFYDHQGSDEDQENALVLYENRYYQSTGVDITKNDEAFDVTAALSGTVTEVKEDPLYGNVVQIAHGEDVATVYASLGEIQVEAGAEVKQGDVIGTAGQNVFGQASGVHVHFELRKDGEAVNPEAFFGKPLSELDAATEEEEQPGEEQPDGEQSGEEQQNDQVSEQENADHPGEPDEGETPYETDAPDEDVEEGTEQPEGDEEEAPSDDAESSSSMTRA</sequence>
<dbReference type="Pfam" id="PF01551">
    <property type="entry name" value="Peptidase_M23"/>
    <property type="match status" value="1"/>
</dbReference>
<dbReference type="InterPro" id="IPR016047">
    <property type="entry name" value="M23ase_b-sheet_dom"/>
</dbReference>
<dbReference type="InterPro" id="IPR050570">
    <property type="entry name" value="Cell_wall_metabolism_enzyme"/>
</dbReference>
<organism evidence="4 5">
    <name type="scientific">Thalassobacillus hwangdonensis</name>
    <dbReference type="NCBI Taxonomy" id="546108"/>
    <lineage>
        <taxon>Bacteria</taxon>
        <taxon>Bacillati</taxon>
        <taxon>Bacillota</taxon>
        <taxon>Bacilli</taxon>
        <taxon>Bacillales</taxon>
        <taxon>Bacillaceae</taxon>
        <taxon>Thalassobacillus</taxon>
    </lineage>
</organism>
<keyword evidence="2" id="KW-0472">Membrane</keyword>
<dbReference type="PANTHER" id="PTHR21666">
    <property type="entry name" value="PEPTIDASE-RELATED"/>
    <property type="match status" value="1"/>
</dbReference>
<evidence type="ECO:0000256" key="1">
    <source>
        <dbReference type="SAM" id="MobiDB-lite"/>
    </source>
</evidence>
<evidence type="ECO:0000313" key="4">
    <source>
        <dbReference type="EMBL" id="MFD1020113.1"/>
    </source>
</evidence>
<proteinExistence type="predicted"/>
<feature type="domain" description="M23ase beta-sheet core" evidence="3">
    <location>
        <begin position="124"/>
        <end position="220"/>
    </location>
</feature>
<name>A0ABW3L524_9BACI</name>
<dbReference type="PANTHER" id="PTHR21666:SF291">
    <property type="entry name" value="STAGE II SPORULATION PROTEIN Q"/>
    <property type="match status" value="1"/>
</dbReference>
<dbReference type="CDD" id="cd12797">
    <property type="entry name" value="M23_peptidase"/>
    <property type="match status" value="1"/>
</dbReference>
<dbReference type="EMBL" id="JBHTKL010000005">
    <property type="protein sequence ID" value="MFD1020113.1"/>
    <property type="molecule type" value="Genomic_DNA"/>
</dbReference>
<dbReference type="RefSeq" id="WP_386061136.1">
    <property type="nucleotide sequence ID" value="NZ_JBHTKL010000005.1"/>
</dbReference>
<evidence type="ECO:0000313" key="5">
    <source>
        <dbReference type="Proteomes" id="UP001596990"/>
    </source>
</evidence>
<feature type="transmembrane region" description="Helical" evidence="2">
    <location>
        <begin position="21"/>
        <end position="42"/>
    </location>
</feature>
<keyword evidence="5" id="KW-1185">Reference proteome</keyword>
<comment type="caution">
    <text evidence="4">The sequence shown here is derived from an EMBL/GenBank/DDBJ whole genome shotgun (WGS) entry which is preliminary data.</text>
</comment>
<feature type="compositionally biased region" description="Acidic residues" evidence="1">
    <location>
        <begin position="272"/>
        <end position="308"/>
    </location>
</feature>
<reference evidence="5" key="1">
    <citation type="journal article" date="2019" name="Int. J. Syst. Evol. Microbiol.">
        <title>The Global Catalogue of Microorganisms (GCM) 10K type strain sequencing project: providing services to taxonomists for standard genome sequencing and annotation.</title>
        <authorList>
            <consortium name="The Broad Institute Genomics Platform"/>
            <consortium name="The Broad Institute Genome Sequencing Center for Infectious Disease"/>
            <person name="Wu L."/>
            <person name="Ma J."/>
        </authorList>
    </citation>
    <scope>NUCLEOTIDE SEQUENCE [LARGE SCALE GENOMIC DNA]</scope>
    <source>
        <strain evidence="5">CCUG 56607</strain>
    </source>
</reference>
<evidence type="ECO:0000256" key="2">
    <source>
        <dbReference type="SAM" id="Phobius"/>
    </source>
</evidence>
<evidence type="ECO:0000259" key="3">
    <source>
        <dbReference type="Pfam" id="PF01551"/>
    </source>
</evidence>
<gene>
    <name evidence="4" type="ORF">ACFQ2J_13080</name>
</gene>
<dbReference type="Gene3D" id="2.70.70.10">
    <property type="entry name" value="Glucose Permease (Domain IIA)"/>
    <property type="match status" value="1"/>
</dbReference>